<gene>
    <name evidence="2" type="ORF">ACFS5J_07635</name>
</gene>
<keyword evidence="3" id="KW-1185">Reference proteome</keyword>
<reference evidence="3" key="1">
    <citation type="journal article" date="2019" name="Int. J. Syst. Evol. Microbiol.">
        <title>The Global Catalogue of Microorganisms (GCM) 10K type strain sequencing project: providing services to taxonomists for standard genome sequencing and annotation.</title>
        <authorList>
            <consortium name="The Broad Institute Genomics Platform"/>
            <consortium name="The Broad Institute Genome Sequencing Center for Infectious Disease"/>
            <person name="Wu L."/>
            <person name="Ma J."/>
        </authorList>
    </citation>
    <scope>NUCLEOTIDE SEQUENCE [LARGE SCALE GENOMIC DNA]</scope>
    <source>
        <strain evidence="3">KCTC 22671</strain>
    </source>
</reference>
<protein>
    <submittedName>
        <fullName evidence="2">HNH endonuclease</fullName>
    </submittedName>
</protein>
<name>A0ABW5YLB3_9FLAO</name>
<dbReference type="InterPro" id="IPR044925">
    <property type="entry name" value="His-Me_finger_sf"/>
</dbReference>
<evidence type="ECO:0000259" key="1">
    <source>
        <dbReference type="Pfam" id="PF13392"/>
    </source>
</evidence>
<accession>A0ABW5YLB3</accession>
<dbReference type="Proteomes" id="UP001597534">
    <property type="component" value="Unassembled WGS sequence"/>
</dbReference>
<dbReference type="GO" id="GO:0004519">
    <property type="term" value="F:endonuclease activity"/>
    <property type="evidence" value="ECO:0007669"/>
    <property type="project" value="UniProtKB-KW"/>
</dbReference>
<dbReference type="Pfam" id="PF13392">
    <property type="entry name" value="HNH_3"/>
    <property type="match status" value="1"/>
</dbReference>
<dbReference type="RefSeq" id="WP_379811492.1">
    <property type="nucleotide sequence ID" value="NZ_JBHUPC010000013.1"/>
</dbReference>
<keyword evidence="2" id="KW-0255">Endonuclease</keyword>
<evidence type="ECO:0000313" key="3">
    <source>
        <dbReference type="Proteomes" id="UP001597534"/>
    </source>
</evidence>
<keyword evidence="2" id="KW-0378">Hydrolase</keyword>
<comment type="caution">
    <text evidence="2">The sequence shown here is derived from an EMBL/GenBank/DDBJ whole genome shotgun (WGS) entry which is preliminary data.</text>
</comment>
<organism evidence="2 3">
    <name type="scientific">Flavobacterium chuncheonense</name>
    <dbReference type="NCBI Taxonomy" id="2026653"/>
    <lineage>
        <taxon>Bacteria</taxon>
        <taxon>Pseudomonadati</taxon>
        <taxon>Bacteroidota</taxon>
        <taxon>Flavobacteriia</taxon>
        <taxon>Flavobacteriales</taxon>
        <taxon>Flavobacteriaceae</taxon>
        <taxon>Flavobacterium</taxon>
    </lineage>
</organism>
<dbReference type="Gene3D" id="3.90.75.20">
    <property type="match status" value="1"/>
</dbReference>
<dbReference type="SUPFAM" id="SSF54060">
    <property type="entry name" value="His-Me finger endonucleases"/>
    <property type="match status" value="1"/>
</dbReference>
<feature type="domain" description="HNH nuclease" evidence="1">
    <location>
        <begin position="85"/>
        <end position="112"/>
    </location>
</feature>
<dbReference type="InterPro" id="IPR003615">
    <property type="entry name" value="HNH_nuc"/>
</dbReference>
<evidence type="ECO:0000313" key="2">
    <source>
        <dbReference type="EMBL" id="MFD2891877.1"/>
    </source>
</evidence>
<sequence>MGHFLTEEWREYVLEFEHSKRYLVSNIGRVKSFVDNPSEAKIIKGSAIEGYRYIIFRKKIDGEYKNFHYSFHFLVASLFIEKENEEQKHVIHLDYDKLNNKVDNLKWVTYQEMREHGYKSPLVAEGRKRRFEKFGPANTKLTVTQVIRLKKKLLDPNRKTRLRLLAKQFGISEMQLHRIKTGENWGHIKVDND</sequence>
<proteinExistence type="predicted"/>
<keyword evidence="2" id="KW-0540">Nuclease</keyword>
<dbReference type="EMBL" id="JBHUPC010000013">
    <property type="protein sequence ID" value="MFD2891877.1"/>
    <property type="molecule type" value="Genomic_DNA"/>
</dbReference>